<sequence>MIIINERLLSKVAHEFGVNTDLPVRLQKRHLLKALGFPQDVYFRTTQVNNPAEIKILLERFVALQRAFLILVDEKPMVSHISPMYFVRSTDDVMYRNHDGSRQQIVWKEMNNFAARHDQSTWLSFVPVPWNEHSLAARLVYQGKQDQVLEMQRGTLPSAMMTDHSLPCFVGKISCLDVGRFEYLLIQGRMRALSYAVLPYGMVRTVCNHISLYKRGLDVLASIASLPTLEFAFQEDVGIIFIDVDWPAQWVERRD</sequence>
<evidence type="ECO:0000313" key="2">
    <source>
        <dbReference type="Proteomes" id="UP000285655"/>
    </source>
</evidence>
<dbReference type="EMBL" id="QZJW01000049">
    <property type="protein sequence ID" value="RJO60273.1"/>
    <property type="molecule type" value="Genomic_DNA"/>
</dbReference>
<dbReference type="AlphaFoldDB" id="A0A419DB06"/>
<evidence type="ECO:0000313" key="1">
    <source>
        <dbReference type="EMBL" id="RJO60273.1"/>
    </source>
</evidence>
<proteinExistence type="predicted"/>
<gene>
    <name evidence="1" type="ORF">C4544_05420</name>
</gene>
<dbReference type="Proteomes" id="UP000285655">
    <property type="component" value="Unassembled WGS sequence"/>
</dbReference>
<name>A0A419DB06_9BACT</name>
<protein>
    <submittedName>
        <fullName evidence="1">Uncharacterized protein</fullName>
    </submittedName>
</protein>
<reference evidence="1 2" key="1">
    <citation type="journal article" date="2017" name="ISME J.">
        <title>Energy and carbon metabolisms in a deep terrestrial subsurface fluid microbial community.</title>
        <authorList>
            <person name="Momper L."/>
            <person name="Jungbluth S.P."/>
            <person name="Lee M.D."/>
            <person name="Amend J.P."/>
        </authorList>
    </citation>
    <scope>NUCLEOTIDE SEQUENCE [LARGE SCALE GENOMIC DNA]</scope>
    <source>
        <strain evidence="1">SURF_29</strain>
    </source>
</reference>
<organism evidence="1 2">
    <name type="scientific">candidate division WS5 bacterium</name>
    <dbReference type="NCBI Taxonomy" id="2093353"/>
    <lineage>
        <taxon>Bacteria</taxon>
        <taxon>candidate division WS5</taxon>
    </lineage>
</organism>
<comment type="caution">
    <text evidence="1">The sequence shown here is derived from an EMBL/GenBank/DDBJ whole genome shotgun (WGS) entry which is preliminary data.</text>
</comment>
<accession>A0A419DB06</accession>